<dbReference type="RefSeq" id="WP_053433341.1">
    <property type="nucleotide sequence ID" value="NZ_LGUF01000007.1"/>
</dbReference>
<reference evidence="2" key="1">
    <citation type="submission" date="2015-07" db="EMBL/GenBank/DDBJ databases">
        <title>Fjat-10036 dsm4.</title>
        <authorList>
            <person name="Liu B."/>
            <person name="Wang J."/>
            <person name="Zhu Y."/>
            <person name="Liu G."/>
            <person name="Chen Q."/>
            <person name="Chen Z."/>
            <person name="Lan J."/>
            <person name="Che J."/>
            <person name="Ge C."/>
            <person name="Shi H."/>
            <person name="Pan Z."/>
            <person name="Liu X."/>
        </authorList>
    </citation>
    <scope>NUCLEOTIDE SEQUENCE [LARGE SCALE GENOMIC DNA]</scope>
    <source>
        <strain evidence="2">DSM 4</strain>
    </source>
</reference>
<sequence>MSFDIDHLDEFLAIAKEKVWITHKGILNSLAAKIQHIQDHPGSQEKGLKSLKNKVKAQNGKKINSECAKIFLENISYLQAK</sequence>
<dbReference type="AlphaFoldDB" id="A0A0M0G895"/>
<dbReference type="PATRIC" id="fig|1459.3.peg.727"/>
<dbReference type="Proteomes" id="UP000037109">
    <property type="component" value="Unassembled WGS sequence"/>
</dbReference>
<comment type="caution">
    <text evidence="1">The sequence shown here is derived from an EMBL/GenBank/DDBJ whole genome shotgun (WGS) entry which is preliminary data.</text>
</comment>
<dbReference type="OrthoDB" id="6636047at2"/>
<dbReference type="STRING" id="1459.AF332_03570"/>
<gene>
    <name evidence="1" type="ORF">AF332_03570</name>
</gene>
<dbReference type="EMBL" id="LGUF01000007">
    <property type="protein sequence ID" value="KON85978.1"/>
    <property type="molecule type" value="Genomic_DNA"/>
</dbReference>
<evidence type="ECO:0000313" key="1">
    <source>
        <dbReference type="EMBL" id="KON85978.1"/>
    </source>
</evidence>
<proteinExistence type="predicted"/>
<name>A0A0M0G895_SPOGL</name>
<organism evidence="1 2">
    <name type="scientific">Sporosarcina globispora</name>
    <name type="common">Bacillus globisporus</name>
    <dbReference type="NCBI Taxonomy" id="1459"/>
    <lineage>
        <taxon>Bacteria</taxon>
        <taxon>Bacillati</taxon>
        <taxon>Bacillota</taxon>
        <taxon>Bacilli</taxon>
        <taxon>Bacillales</taxon>
        <taxon>Caryophanaceae</taxon>
        <taxon>Sporosarcina</taxon>
    </lineage>
</organism>
<evidence type="ECO:0000313" key="2">
    <source>
        <dbReference type="Proteomes" id="UP000037109"/>
    </source>
</evidence>
<keyword evidence="2" id="KW-1185">Reference proteome</keyword>
<protein>
    <submittedName>
        <fullName evidence="1">Uncharacterized protein</fullName>
    </submittedName>
</protein>
<accession>A0A0M0G895</accession>